<evidence type="ECO:0000313" key="20">
    <source>
        <dbReference type="Proteomes" id="UP000631694"/>
    </source>
</evidence>
<dbReference type="InterPro" id="IPR005467">
    <property type="entry name" value="His_kinase_dom"/>
</dbReference>
<gene>
    <name evidence="19" type="ORF">I5731_11665</name>
</gene>
<evidence type="ECO:0000256" key="8">
    <source>
        <dbReference type="ARBA" id="ARBA00022692"/>
    </source>
</evidence>
<dbReference type="CDD" id="cd00082">
    <property type="entry name" value="HisKA"/>
    <property type="match status" value="1"/>
</dbReference>
<evidence type="ECO:0000259" key="17">
    <source>
        <dbReference type="PROSITE" id="PS50109"/>
    </source>
</evidence>
<comment type="catalytic activity">
    <reaction evidence="1">
        <text>ATP + protein L-histidine = ADP + protein N-phospho-L-histidine.</text>
        <dbReference type="EC" id="2.7.13.3"/>
    </reaction>
</comment>
<dbReference type="Gene3D" id="1.10.287.130">
    <property type="match status" value="1"/>
</dbReference>
<keyword evidence="11" id="KW-0067">ATP-binding</keyword>
<evidence type="ECO:0000256" key="1">
    <source>
        <dbReference type="ARBA" id="ARBA00000085"/>
    </source>
</evidence>
<evidence type="ECO:0000259" key="18">
    <source>
        <dbReference type="PROSITE" id="PS50885"/>
    </source>
</evidence>
<dbReference type="PANTHER" id="PTHR44936">
    <property type="entry name" value="SENSOR PROTEIN CREC"/>
    <property type="match status" value="1"/>
</dbReference>
<evidence type="ECO:0000256" key="7">
    <source>
        <dbReference type="ARBA" id="ARBA00022679"/>
    </source>
</evidence>
<proteinExistence type="predicted"/>
<dbReference type="PRINTS" id="PR00344">
    <property type="entry name" value="BCTRLSENSOR"/>
</dbReference>
<comment type="caution">
    <text evidence="19">The sequence shown here is derived from an EMBL/GenBank/DDBJ whole genome shotgun (WGS) entry which is preliminary data.</text>
</comment>
<evidence type="ECO:0000313" key="19">
    <source>
        <dbReference type="EMBL" id="MBH0238482.1"/>
    </source>
</evidence>
<sequence>MTPPPHRTLPPAAPDIDAAAPPDDDGPDLADDAADVVSEGLDRAATGVRVVRRGLGRIMPAPVAGLWAAVGRAINRRLPKSLFGRSMLIVVVPMVIFQSVIAQVFMERHYTLVTKRLSDAVARDIASIVDLMLDRPDPDAMETIQRIAAARLSMSIALQPAADLEPTPPAPLFSLLDETLTASLADQITLPFAVDTVSYERLVEVRIALPEAVLRIRLPRNHAYASNSHIFIVWMVLTAFVLIVVSIVFLRNQIRPIQRLAVAAEMLGRGQNPKDFTPSGAREVRKAAYAFIEMRRRIERQVEQRTTMLAGVSHDLRTILTRFKLELALLPESEEAEALAADVVEMEAMLEAYLAFARGVADEPSTVTDVHQLAADVVAETERTGRPATIAAGGPANAAVRPLAFKRMIANLVGNAVRYGSRAAVQVTRQDNWLTVIVDDDGPGIPEAERDAVFKPFHRLDSARNQDVGGSGLGLAIARDIALTHGGDIRLSTGPLGGLRALVRVPC</sequence>
<dbReference type="SUPFAM" id="SSF55874">
    <property type="entry name" value="ATPase domain of HSP90 chaperone/DNA topoisomerase II/histidine kinase"/>
    <property type="match status" value="1"/>
</dbReference>
<evidence type="ECO:0000256" key="12">
    <source>
        <dbReference type="ARBA" id="ARBA00022989"/>
    </source>
</evidence>
<dbReference type="Gene3D" id="3.30.565.10">
    <property type="entry name" value="Histidine kinase-like ATPase, C-terminal domain"/>
    <property type="match status" value="1"/>
</dbReference>
<evidence type="ECO:0000256" key="11">
    <source>
        <dbReference type="ARBA" id="ARBA00022840"/>
    </source>
</evidence>
<dbReference type="SMART" id="SM00304">
    <property type="entry name" value="HAMP"/>
    <property type="match status" value="1"/>
</dbReference>
<keyword evidence="7" id="KW-0808">Transferase</keyword>
<evidence type="ECO:0000256" key="5">
    <source>
        <dbReference type="ARBA" id="ARBA00022519"/>
    </source>
</evidence>
<evidence type="ECO:0000256" key="2">
    <source>
        <dbReference type="ARBA" id="ARBA00004429"/>
    </source>
</evidence>
<keyword evidence="13" id="KW-0902">Two-component regulatory system</keyword>
<evidence type="ECO:0000256" key="6">
    <source>
        <dbReference type="ARBA" id="ARBA00022553"/>
    </source>
</evidence>
<feature type="transmembrane region" description="Helical" evidence="16">
    <location>
        <begin position="82"/>
        <end position="106"/>
    </location>
</feature>
<dbReference type="Proteomes" id="UP000631694">
    <property type="component" value="Unassembled WGS sequence"/>
</dbReference>
<dbReference type="SUPFAM" id="SSF47384">
    <property type="entry name" value="Homodimeric domain of signal transducing histidine kinase"/>
    <property type="match status" value="1"/>
</dbReference>
<evidence type="ECO:0000256" key="9">
    <source>
        <dbReference type="ARBA" id="ARBA00022741"/>
    </source>
</evidence>
<keyword evidence="4" id="KW-1003">Cell membrane</keyword>
<feature type="domain" description="HAMP" evidence="18">
    <location>
        <begin position="251"/>
        <end position="303"/>
    </location>
</feature>
<evidence type="ECO:0000256" key="14">
    <source>
        <dbReference type="ARBA" id="ARBA00023136"/>
    </source>
</evidence>
<evidence type="ECO:0000256" key="4">
    <source>
        <dbReference type="ARBA" id="ARBA00022475"/>
    </source>
</evidence>
<keyword evidence="20" id="KW-1185">Reference proteome</keyword>
<keyword evidence="9" id="KW-0547">Nucleotide-binding</keyword>
<comment type="subcellular location">
    <subcellularLocation>
        <location evidence="2">Cell inner membrane</location>
        <topology evidence="2">Multi-pass membrane protein</topology>
    </subcellularLocation>
</comment>
<feature type="domain" description="Histidine kinase" evidence="17">
    <location>
        <begin position="311"/>
        <end position="507"/>
    </location>
</feature>
<dbReference type="EMBL" id="JADZLT010000050">
    <property type="protein sequence ID" value="MBH0238482.1"/>
    <property type="molecule type" value="Genomic_DNA"/>
</dbReference>
<evidence type="ECO:0000256" key="16">
    <source>
        <dbReference type="SAM" id="Phobius"/>
    </source>
</evidence>
<feature type="region of interest" description="Disordered" evidence="15">
    <location>
        <begin position="1"/>
        <end position="32"/>
    </location>
</feature>
<name>A0A931I283_9HYPH</name>
<dbReference type="InterPro" id="IPR036097">
    <property type="entry name" value="HisK_dim/P_sf"/>
</dbReference>
<reference evidence="19" key="1">
    <citation type="submission" date="2020-12" db="EMBL/GenBank/DDBJ databases">
        <title>Methylobrevis albus sp. nov., isolated from fresh water lack sediment.</title>
        <authorList>
            <person name="Zou Q."/>
        </authorList>
    </citation>
    <scope>NUCLEOTIDE SEQUENCE</scope>
    <source>
        <strain evidence="19">L22</strain>
    </source>
</reference>
<dbReference type="SMART" id="SM00387">
    <property type="entry name" value="HATPase_c"/>
    <property type="match status" value="1"/>
</dbReference>
<keyword evidence="6" id="KW-0597">Phosphoprotein</keyword>
<accession>A0A931I283</accession>
<keyword evidence="14 16" id="KW-0472">Membrane</keyword>
<feature type="transmembrane region" description="Helical" evidence="16">
    <location>
        <begin position="230"/>
        <end position="250"/>
    </location>
</feature>
<dbReference type="SMART" id="SM00388">
    <property type="entry name" value="HisKA"/>
    <property type="match status" value="1"/>
</dbReference>
<dbReference type="InterPro" id="IPR036890">
    <property type="entry name" value="HATPase_C_sf"/>
</dbReference>
<dbReference type="InterPro" id="IPR003661">
    <property type="entry name" value="HisK_dim/P_dom"/>
</dbReference>
<keyword evidence="12 16" id="KW-1133">Transmembrane helix</keyword>
<evidence type="ECO:0000256" key="3">
    <source>
        <dbReference type="ARBA" id="ARBA00012438"/>
    </source>
</evidence>
<evidence type="ECO:0000256" key="10">
    <source>
        <dbReference type="ARBA" id="ARBA00022777"/>
    </source>
</evidence>
<dbReference type="InterPro" id="IPR003660">
    <property type="entry name" value="HAMP_dom"/>
</dbReference>
<dbReference type="AlphaFoldDB" id="A0A931I283"/>
<dbReference type="InterPro" id="IPR003594">
    <property type="entry name" value="HATPase_dom"/>
</dbReference>
<dbReference type="PROSITE" id="PS50109">
    <property type="entry name" value="HIS_KIN"/>
    <property type="match status" value="1"/>
</dbReference>
<evidence type="ECO:0000256" key="15">
    <source>
        <dbReference type="SAM" id="MobiDB-lite"/>
    </source>
</evidence>
<keyword evidence="8 16" id="KW-0812">Transmembrane</keyword>
<dbReference type="PANTHER" id="PTHR44936:SF5">
    <property type="entry name" value="SENSOR HISTIDINE KINASE ENVZ"/>
    <property type="match status" value="1"/>
</dbReference>
<dbReference type="EC" id="2.7.13.3" evidence="3"/>
<dbReference type="InterPro" id="IPR004358">
    <property type="entry name" value="Sig_transdc_His_kin-like_C"/>
</dbReference>
<organism evidence="19 20">
    <name type="scientific">Methylobrevis albus</name>
    <dbReference type="NCBI Taxonomy" id="2793297"/>
    <lineage>
        <taxon>Bacteria</taxon>
        <taxon>Pseudomonadati</taxon>
        <taxon>Pseudomonadota</taxon>
        <taxon>Alphaproteobacteria</taxon>
        <taxon>Hyphomicrobiales</taxon>
        <taxon>Pleomorphomonadaceae</taxon>
        <taxon>Methylobrevis</taxon>
    </lineage>
</organism>
<protein>
    <recommendedName>
        <fullName evidence="3">histidine kinase</fullName>
        <ecNumber evidence="3">2.7.13.3</ecNumber>
    </recommendedName>
</protein>
<dbReference type="GO" id="GO:0000155">
    <property type="term" value="F:phosphorelay sensor kinase activity"/>
    <property type="evidence" value="ECO:0007669"/>
    <property type="project" value="InterPro"/>
</dbReference>
<dbReference type="PROSITE" id="PS50885">
    <property type="entry name" value="HAMP"/>
    <property type="match status" value="1"/>
</dbReference>
<feature type="compositionally biased region" description="Pro residues" evidence="15">
    <location>
        <begin position="1"/>
        <end position="13"/>
    </location>
</feature>
<keyword evidence="5" id="KW-0997">Cell inner membrane</keyword>
<evidence type="ECO:0000256" key="13">
    <source>
        <dbReference type="ARBA" id="ARBA00023012"/>
    </source>
</evidence>
<dbReference type="GO" id="GO:0005886">
    <property type="term" value="C:plasma membrane"/>
    <property type="evidence" value="ECO:0007669"/>
    <property type="project" value="UniProtKB-SubCell"/>
</dbReference>
<dbReference type="GO" id="GO:0005524">
    <property type="term" value="F:ATP binding"/>
    <property type="evidence" value="ECO:0007669"/>
    <property type="project" value="UniProtKB-KW"/>
</dbReference>
<dbReference type="Pfam" id="PF02518">
    <property type="entry name" value="HATPase_c"/>
    <property type="match status" value="1"/>
</dbReference>
<dbReference type="InterPro" id="IPR050980">
    <property type="entry name" value="2C_sensor_his_kinase"/>
</dbReference>
<keyword evidence="10 19" id="KW-0418">Kinase</keyword>
<feature type="compositionally biased region" description="Acidic residues" evidence="15">
    <location>
        <begin position="22"/>
        <end position="32"/>
    </location>
</feature>